<sequence>MLFFNSLILSTIITATSISWLMMWIGLEINLLSMMPLMNSKFNNFSNEAMLKYFISQSLASMIFLFSIIMFMNLNIPSYFYILILILNSSLLLKMGAAPLHFWFPQVMEGLNWNMSMLMLTWQKIAPFIVISYNMKMSVFLLFFIISSSIVGSILGLNQISLRKILTFSSINHISWMLSSLMNSTYLWMIYFITYSFISLNIIIMFKKLNIFYLKQLILKLNSNKMIKFFFLSNFFSLGGIPPFLGFLPKWMTINFLMDKNLWMISIILIFFSLITLFFYTRITLSSILINYYENLNFQIPSYTSFLLIFFNFMNLMSLILVTYMFFPF</sequence>
<dbReference type="InterPro" id="IPR003917">
    <property type="entry name" value="NADH_UbQ_OxRdtase_chain2"/>
</dbReference>
<evidence type="ECO:0000256" key="12">
    <source>
        <dbReference type="ARBA" id="ARBA00022989"/>
    </source>
</evidence>
<dbReference type="GO" id="GO:0006120">
    <property type="term" value="P:mitochondrial electron transport, NADH to ubiquinone"/>
    <property type="evidence" value="ECO:0007669"/>
    <property type="project" value="InterPro"/>
</dbReference>
<evidence type="ECO:0000256" key="17">
    <source>
        <dbReference type="ARBA" id="ARBA00049551"/>
    </source>
</evidence>
<dbReference type="EMBL" id="MH789733">
    <property type="protein sequence ID" value="AYW52311.1"/>
    <property type="molecule type" value="Genomic_DNA"/>
</dbReference>
<evidence type="ECO:0000256" key="7">
    <source>
        <dbReference type="ARBA" id="ARBA00022660"/>
    </source>
</evidence>
<evidence type="ECO:0000256" key="14">
    <source>
        <dbReference type="ARBA" id="ARBA00023075"/>
    </source>
</evidence>
<protein>
    <recommendedName>
        <fullName evidence="5 18">NADH-ubiquinone oxidoreductase chain 2</fullName>
        <ecNumber evidence="4 18">7.1.1.2</ecNumber>
    </recommendedName>
</protein>
<feature type="domain" description="NADH:quinone oxidoreductase/Mrp antiporter transmembrane" evidence="19">
    <location>
        <begin position="18"/>
        <end position="276"/>
    </location>
</feature>
<dbReference type="Pfam" id="PF00361">
    <property type="entry name" value="Proton_antipo_M"/>
    <property type="match status" value="1"/>
</dbReference>
<keyword evidence="7 18" id="KW-0679">Respiratory chain</keyword>
<keyword evidence="8 18" id="KW-0812">Transmembrane</keyword>
<dbReference type="AlphaFoldDB" id="A0A3G5FNV4"/>
<dbReference type="PANTHER" id="PTHR46552:SF1">
    <property type="entry name" value="NADH-UBIQUINONE OXIDOREDUCTASE CHAIN 2"/>
    <property type="match status" value="1"/>
</dbReference>
<keyword evidence="11 18" id="KW-0249">Electron transport</keyword>
<dbReference type="InterPro" id="IPR001750">
    <property type="entry name" value="ND/Mrp_TM"/>
</dbReference>
<feature type="transmembrane region" description="Helical" evidence="18">
    <location>
        <begin position="53"/>
        <end position="72"/>
    </location>
</feature>
<reference evidence="20" key="2">
    <citation type="submission" date="2018-08" db="EMBL/GenBank/DDBJ databases">
        <authorList>
            <person name="Prakash G."/>
            <person name="Vogler A.P."/>
        </authorList>
    </citation>
    <scope>NUCLEOTIDE SEQUENCE</scope>
</reference>
<feature type="transmembrane region" description="Helical" evidence="18">
    <location>
        <begin position="139"/>
        <end position="158"/>
    </location>
</feature>
<dbReference type="GO" id="GO:0005743">
    <property type="term" value="C:mitochondrial inner membrane"/>
    <property type="evidence" value="ECO:0007669"/>
    <property type="project" value="UniProtKB-SubCell"/>
</dbReference>
<feature type="transmembrane region" description="Helical" evidence="18">
    <location>
        <begin position="261"/>
        <end position="285"/>
    </location>
</feature>
<dbReference type="EC" id="7.1.1.2" evidence="4 18"/>
<evidence type="ECO:0000256" key="11">
    <source>
        <dbReference type="ARBA" id="ARBA00022982"/>
    </source>
</evidence>
<evidence type="ECO:0000256" key="8">
    <source>
        <dbReference type="ARBA" id="ARBA00022692"/>
    </source>
</evidence>
<evidence type="ECO:0000256" key="3">
    <source>
        <dbReference type="ARBA" id="ARBA00007012"/>
    </source>
</evidence>
<dbReference type="PRINTS" id="PR01436">
    <property type="entry name" value="NADHDHGNASE2"/>
</dbReference>
<proteinExistence type="inferred from homology"/>
<feature type="transmembrane region" description="Helical" evidence="18">
    <location>
        <begin position="306"/>
        <end position="327"/>
    </location>
</feature>
<gene>
    <name evidence="20" type="primary">nad2</name>
</gene>
<comment type="function">
    <text evidence="18">Core subunit of the mitochondrial membrane respiratory chain NADH dehydrogenase (Complex I) which catalyzes electron transfer from NADH through the respiratory chain, using ubiquinone as an electron acceptor. Essential for the catalytic activity and assembly of complex I.</text>
</comment>
<keyword evidence="15 18" id="KW-0496">Mitochondrion</keyword>
<feature type="transmembrane region" description="Helical" evidence="18">
    <location>
        <begin position="111"/>
        <end position="133"/>
    </location>
</feature>
<keyword evidence="13 18" id="KW-0520">NAD</keyword>
<keyword evidence="16 18" id="KW-0472">Membrane</keyword>
<evidence type="ECO:0000256" key="13">
    <source>
        <dbReference type="ARBA" id="ARBA00023027"/>
    </source>
</evidence>
<comment type="subcellular location">
    <subcellularLocation>
        <location evidence="2 18">Mitochondrion inner membrane</location>
        <topology evidence="2 18">Multi-pass membrane protein</topology>
    </subcellularLocation>
</comment>
<evidence type="ECO:0000256" key="4">
    <source>
        <dbReference type="ARBA" id="ARBA00012944"/>
    </source>
</evidence>
<keyword evidence="10 18" id="KW-1278">Translocase</keyword>
<evidence type="ECO:0000256" key="1">
    <source>
        <dbReference type="ARBA" id="ARBA00003257"/>
    </source>
</evidence>
<evidence type="ECO:0000256" key="6">
    <source>
        <dbReference type="ARBA" id="ARBA00022448"/>
    </source>
</evidence>
<evidence type="ECO:0000256" key="16">
    <source>
        <dbReference type="ARBA" id="ARBA00023136"/>
    </source>
</evidence>
<comment type="similarity">
    <text evidence="3 18">Belongs to the complex I subunit 2 family.</text>
</comment>
<accession>A0A3G5FNV4</accession>
<evidence type="ECO:0000256" key="10">
    <source>
        <dbReference type="ARBA" id="ARBA00022967"/>
    </source>
</evidence>
<keyword evidence="6" id="KW-0813">Transport</keyword>
<evidence type="ECO:0000256" key="15">
    <source>
        <dbReference type="ARBA" id="ARBA00023128"/>
    </source>
</evidence>
<evidence type="ECO:0000256" key="2">
    <source>
        <dbReference type="ARBA" id="ARBA00004448"/>
    </source>
</evidence>
<dbReference type="PANTHER" id="PTHR46552">
    <property type="entry name" value="NADH-UBIQUINONE OXIDOREDUCTASE CHAIN 2"/>
    <property type="match status" value="1"/>
</dbReference>
<evidence type="ECO:0000313" key="20">
    <source>
        <dbReference type="EMBL" id="AYW52311.1"/>
    </source>
</evidence>
<dbReference type="GO" id="GO:0008137">
    <property type="term" value="F:NADH dehydrogenase (ubiquinone) activity"/>
    <property type="evidence" value="ECO:0007669"/>
    <property type="project" value="UniProtKB-EC"/>
</dbReference>
<evidence type="ECO:0000259" key="19">
    <source>
        <dbReference type="Pfam" id="PF00361"/>
    </source>
</evidence>
<keyword evidence="9 18" id="KW-0999">Mitochondrion inner membrane</keyword>
<geneLocation type="mitochondrion" evidence="20"/>
<keyword evidence="14 18" id="KW-0830">Ubiquinone</keyword>
<comment type="function">
    <text evidence="1">Core subunit of the mitochondrial membrane respiratory chain NADH dehydrogenase (Complex I) that is believed to belong to the minimal assembly required for catalysis. Complex I functions in the transfer of electrons from NADH to the respiratory chain. The immediate electron acceptor for the enzyme is believed to be ubiquinone.</text>
</comment>
<feature type="transmembrane region" description="Helical" evidence="18">
    <location>
        <begin position="188"/>
        <end position="206"/>
    </location>
</feature>
<comment type="catalytic activity">
    <reaction evidence="17 18">
        <text>a ubiquinone + NADH + 5 H(+)(in) = a ubiquinol + NAD(+) + 4 H(+)(out)</text>
        <dbReference type="Rhea" id="RHEA:29091"/>
        <dbReference type="Rhea" id="RHEA-COMP:9565"/>
        <dbReference type="Rhea" id="RHEA-COMP:9566"/>
        <dbReference type="ChEBI" id="CHEBI:15378"/>
        <dbReference type="ChEBI" id="CHEBI:16389"/>
        <dbReference type="ChEBI" id="CHEBI:17976"/>
        <dbReference type="ChEBI" id="CHEBI:57540"/>
        <dbReference type="ChEBI" id="CHEBI:57945"/>
        <dbReference type="EC" id="7.1.1.2"/>
    </reaction>
</comment>
<name>A0A3G5FNV4_9CUCU</name>
<feature type="transmembrane region" description="Helical" evidence="18">
    <location>
        <begin position="78"/>
        <end position="104"/>
    </location>
</feature>
<feature type="transmembrane region" description="Helical" evidence="18">
    <location>
        <begin position="6"/>
        <end position="32"/>
    </location>
</feature>
<reference evidence="20" key="1">
    <citation type="journal article" date="2015" name="Mol. Biol. Evol.">
        <title>Soup to Tree: The Phylogeny of Beetles Inferred by Mitochondrial Metagenomics of a Bornean Rainforest Sample.</title>
        <authorList>
            <person name="Crampton-Platt A."/>
            <person name="Timmermans M.J."/>
            <person name="Gimmel M.L."/>
            <person name="Kutty S.N."/>
            <person name="Cockerill T.D."/>
            <person name="Vun Khen C."/>
            <person name="Vogler A.P."/>
        </authorList>
    </citation>
    <scope>NUCLEOTIDE SEQUENCE</scope>
</reference>
<keyword evidence="12 18" id="KW-1133">Transmembrane helix</keyword>
<dbReference type="InterPro" id="IPR050175">
    <property type="entry name" value="Complex_I_Subunit_2"/>
</dbReference>
<evidence type="ECO:0000256" key="5">
    <source>
        <dbReference type="ARBA" id="ARBA00021008"/>
    </source>
</evidence>
<organism evidence="20">
    <name type="scientific">Anthribidae sp. 9 ACP-2013</name>
    <dbReference type="NCBI Taxonomy" id="1434436"/>
    <lineage>
        <taxon>Eukaryota</taxon>
        <taxon>Metazoa</taxon>
        <taxon>Ecdysozoa</taxon>
        <taxon>Arthropoda</taxon>
        <taxon>Hexapoda</taxon>
        <taxon>Insecta</taxon>
        <taxon>Pterygota</taxon>
        <taxon>Neoptera</taxon>
        <taxon>Endopterygota</taxon>
        <taxon>Coleoptera</taxon>
        <taxon>Polyphaga</taxon>
        <taxon>Cucujiformia</taxon>
        <taxon>Anthribidae</taxon>
    </lineage>
</organism>
<evidence type="ECO:0000256" key="18">
    <source>
        <dbReference type="RuleBase" id="RU003403"/>
    </source>
</evidence>
<evidence type="ECO:0000256" key="9">
    <source>
        <dbReference type="ARBA" id="ARBA00022792"/>
    </source>
</evidence>
<feature type="transmembrane region" description="Helical" evidence="18">
    <location>
        <begin position="227"/>
        <end position="249"/>
    </location>
</feature>